<dbReference type="AlphaFoldDB" id="A0AAE4FPL0"/>
<evidence type="ECO:0000313" key="1">
    <source>
        <dbReference type="EMBL" id="MDS3859404.1"/>
    </source>
</evidence>
<dbReference type="InterPro" id="IPR035944">
    <property type="entry name" value="YfbM-like_sf"/>
</dbReference>
<dbReference type="RefSeq" id="WP_322876734.1">
    <property type="nucleotide sequence ID" value="NZ_JAVMIP010000001.1"/>
</dbReference>
<dbReference type="Pfam" id="PF08974">
    <property type="entry name" value="DUF1877"/>
    <property type="match status" value="1"/>
</dbReference>
<keyword evidence="2" id="KW-1185">Reference proteome</keyword>
<dbReference type="SUPFAM" id="SSF111069">
    <property type="entry name" value="Hypothetical protein yfbM"/>
    <property type="match status" value="1"/>
</dbReference>
<proteinExistence type="predicted"/>
<dbReference type="Proteomes" id="UP001268256">
    <property type="component" value="Unassembled WGS sequence"/>
</dbReference>
<evidence type="ECO:0000313" key="2">
    <source>
        <dbReference type="Proteomes" id="UP001268256"/>
    </source>
</evidence>
<protein>
    <submittedName>
        <fullName evidence="1">YfbM family protein</fullName>
    </submittedName>
</protein>
<comment type="caution">
    <text evidence="1">The sequence shown here is derived from an EMBL/GenBank/DDBJ whole genome shotgun (WGS) entry which is preliminary data.</text>
</comment>
<dbReference type="InterPro" id="IPR015068">
    <property type="entry name" value="DUF1877"/>
</dbReference>
<sequence length="168" mass="18101">MSMIAYLQQISPALVEAIQGNPSLLETLIDSATETPETEELSATATVALDIDKDWHGLHYLLTGQAWESPGILGQVILGGQEVGDDLGYGAARLLTSEQVQVVAQALSHLSTDEFAAKFNPSQLNEADIYPGNWEEADRPGLAESYENVASYYQDAAAQGQGMLLYLL</sequence>
<dbReference type="Gene3D" id="3.40.1760.10">
    <property type="entry name" value="YfbM-like super family"/>
    <property type="match status" value="1"/>
</dbReference>
<name>A0AAE4FPL0_9CYAN</name>
<organism evidence="1 2">
    <name type="scientific">Pseudocalidococcus azoricus BACA0444</name>
    <dbReference type="NCBI Taxonomy" id="2918990"/>
    <lineage>
        <taxon>Bacteria</taxon>
        <taxon>Bacillati</taxon>
        <taxon>Cyanobacteriota</taxon>
        <taxon>Cyanophyceae</taxon>
        <taxon>Acaryochloridales</taxon>
        <taxon>Thermosynechococcaceae</taxon>
        <taxon>Pseudocalidococcus</taxon>
        <taxon>Pseudocalidococcus azoricus</taxon>
    </lineage>
</organism>
<dbReference type="EMBL" id="JAVMIP010000001">
    <property type="protein sequence ID" value="MDS3859404.1"/>
    <property type="molecule type" value="Genomic_DNA"/>
</dbReference>
<accession>A0AAE4FPL0</accession>
<gene>
    <name evidence="1" type="ORF">RIF25_01155</name>
</gene>
<reference evidence="2" key="1">
    <citation type="submission" date="2023-07" db="EMBL/GenBank/DDBJ databases">
        <authorList>
            <person name="Luz R."/>
            <person name="Cordeiro R."/>
            <person name="Fonseca A."/>
            <person name="Goncalves V."/>
        </authorList>
    </citation>
    <scope>NUCLEOTIDE SEQUENCE [LARGE SCALE GENOMIC DNA]</scope>
    <source>
        <strain evidence="2">BACA0444</strain>
    </source>
</reference>